<dbReference type="PROSITE" id="PS50222">
    <property type="entry name" value="EF_HAND_2"/>
    <property type="match status" value="2"/>
</dbReference>
<evidence type="ECO:0000259" key="3">
    <source>
        <dbReference type="PROSITE" id="PS50222"/>
    </source>
</evidence>
<feature type="domain" description="EF-hand" evidence="3">
    <location>
        <begin position="164"/>
        <end position="199"/>
    </location>
</feature>
<feature type="region of interest" description="Disordered" evidence="2">
    <location>
        <begin position="55"/>
        <end position="104"/>
    </location>
</feature>
<dbReference type="InterPro" id="IPR002048">
    <property type="entry name" value="EF_hand_dom"/>
</dbReference>
<dbReference type="CDD" id="cd00051">
    <property type="entry name" value="EFh"/>
    <property type="match status" value="1"/>
</dbReference>
<proteinExistence type="predicted"/>
<evidence type="ECO:0000313" key="4">
    <source>
        <dbReference type="EMBL" id="KAK2568913.1"/>
    </source>
</evidence>
<feature type="compositionally biased region" description="Basic and acidic residues" evidence="2">
    <location>
        <begin position="1"/>
        <end position="11"/>
    </location>
</feature>
<dbReference type="SUPFAM" id="SSF47473">
    <property type="entry name" value="EF-hand"/>
    <property type="match status" value="1"/>
</dbReference>
<feature type="region of interest" description="Disordered" evidence="2">
    <location>
        <begin position="1"/>
        <end position="23"/>
    </location>
</feature>
<organism evidence="4 5">
    <name type="scientific">Acropora cervicornis</name>
    <name type="common">Staghorn coral</name>
    <dbReference type="NCBI Taxonomy" id="6130"/>
    <lineage>
        <taxon>Eukaryota</taxon>
        <taxon>Metazoa</taxon>
        <taxon>Cnidaria</taxon>
        <taxon>Anthozoa</taxon>
        <taxon>Hexacorallia</taxon>
        <taxon>Scleractinia</taxon>
        <taxon>Astrocoeniina</taxon>
        <taxon>Acroporidae</taxon>
        <taxon>Acropora</taxon>
    </lineage>
</organism>
<dbReference type="SMART" id="SM00054">
    <property type="entry name" value="EFh"/>
    <property type="match status" value="2"/>
</dbReference>
<reference evidence="4" key="1">
    <citation type="journal article" date="2023" name="G3 (Bethesda)">
        <title>Whole genome assembly and annotation of the endangered Caribbean coral Acropora cervicornis.</title>
        <authorList>
            <person name="Selwyn J.D."/>
            <person name="Vollmer S.V."/>
        </authorList>
    </citation>
    <scope>NUCLEOTIDE SEQUENCE</scope>
    <source>
        <strain evidence="4">K2</strain>
    </source>
</reference>
<dbReference type="Gene3D" id="1.10.238.10">
    <property type="entry name" value="EF-hand"/>
    <property type="match status" value="1"/>
</dbReference>
<dbReference type="EMBL" id="JARQWQ010000011">
    <property type="protein sequence ID" value="KAK2568913.1"/>
    <property type="molecule type" value="Genomic_DNA"/>
</dbReference>
<accession>A0AAD9QX38</accession>
<feature type="domain" description="EF-hand" evidence="3">
    <location>
        <begin position="122"/>
        <end position="157"/>
    </location>
</feature>
<dbReference type="InterPro" id="IPR011992">
    <property type="entry name" value="EF-hand-dom_pair"/>
</dbReference>
<reference evidence="4" key="2">
    <citation type="journal article" date="2023" name="Science">
        <title>Genomic signatures of disease resistance in endangered staghorn corals.</title>
        <authorList>
            <person name="Vollmer S.V."/>
            <person name="Selwyn J.D."/>
            <person name="Despard B.A."/>
            <person name="Roesel C.L."/>
        </authorList>
    </citation>
    <scope>NUCLEOTIDE SEQUENCE</scope>
    <source>
        <strain evidence="4">K2</strain>
    </source>
</reference>
<evidence type="ECO:0000256" key="2">
    <source>
        <dbReference type="SAM" id="MobiDB-lite"/>
    </source>
</evidence>
<evidence type="ECO:0000256" key="1">
    <source>
        <dbReference type="ARBA" id="ARBA00022837"/>
    </source>
</evidence>
<feature type="compositionally biased region" description="Basic residues" evidence="2">
    <location>
        <begin position="70"/>
        <end position="81"/>
    </location>
</feature>
<dbReference type="Proteomes" id="UP001249851">
    <property type="component" value="Unassembled WGS sequence"/>
</dbReference>
<protein>
    <recommendedName>
        <fullName evidence="3">EF-hand domain-containing protein</fullName>
    </recommendedName>
</protein>
<name>A0AAD9QX38_ACRCE</name>
<dbReference type="Pfam" id="PF13499">
    <property type="entry name" value="EF-hand_7"/>
    <property type="match status" value="1"/>
</dbReference>
<sequence length="222" mass="25608">MSVESNKEPTRDQTTQDFLTGLKEREELKSKLHEKERECNTLKGIVYDMTKKIENLEKQETKKATPVSARRPKRPAQKKREKKDTGQLSPHTNIEKNSDNPFEDPEKLYQEIATRYPDVPLSTVLIAEKKFVEADLDRNGTIDKDELGKMLDLVSQQGGTGFLYTKNQVEAIFRKIDLDKTNSIDFFECIEILEMMRQKRVKDLPIEATTIQQNKSAVCSIQ</sequence>
<keyword evidence="1" id="KW-0106">Calcium</keyword>
<gene>
    <name evidence="4" type="ORF">P5673_006980</name>
</gene>
<keyword evidence="5" id="KW-1185">Reference proteome</keyword>
<feature type="compositionally biased region" description="Basic and acidic residues" evidence="2">
    <location>
        <begin position="93"/>
        <end position="104"/>
    </location>
</feature>
<dbReference type="InterPro" id="IPR018247">
    <property type="entry name" value="EF_Hand_1_Ca_BS"/>
</dbReference>
<dbReference type="GO" id="GO:0005509">
    <property type="term" value="F:calcium ion binding"/>
    <property type="evidence" value="ECO:0007669"/>
    <property type="project" value="InterPro"/>
</dbReference>
<evidence type="ECO:0000313" key="5">
    <source>
        <dbReference type="Proteomes" id="UP001249851"/>
    </source>
</evidence>
<dbReference type="AlphaFoldDB" id="A0AAD9QX38"/>
<comment type="caution">
    <text evidence="4">The sequence shown here is derived from an EMBL/GenBank/DDBJ whole genome shotgun (WGS) entry which is preliminary data.</text>
</comment>
<dbReference type="PROSITE" id="PS00018">
    <property type="entry name" value="EF_HAND_1"/>
    <property type="match status" value="1"/>
</dbReference>